<dbReference type="InterPro" id="IPR007096">
    <property type="entry name" value="RNA-dir_Rpol_cat_phage"/>
</dbReference>
<evidence type="ECO:0000259" key="10">
    <source>
        <dbReference type="PROSITE" id="PS50522"/>
    </source>
</evidence>
<dbReference type="PROSITE" id="PS50522">
    <property type="entry name" value="RDRP_PHAGE"/>
    <property type="match status" value="1"/>
</dbReference>
<name>A0A8S5L0M8_9VIRU</name>
<dbReference type="GeneID" id="80400776"/>
<keyword evidence="4" id="KW-0548">Nucleotidyltransferase</keyword>
<reference evidence="11" key="1">
    <citation type="submission" date="2020-09" db="EMBL/GenBank/DDBJ databases">
        <title>Leviviricetes taxonomy.</title>
        <authorList>
            <person name="Stockdale S.R."/>
            <person name="Callanan J."/>
            <person name="Adriaenssens E.M."/>
            <person name="Kuhn J.H."/>
            <person name="Rumnieks J."/>
            <person name="Shkoporov A."/>
            <person name="Draper L.A."/>
            <person name="Ross P."/>
            <person name="Hill C."/>
        </authorList>
    </citation>
    <scope>NUCLEOTIDE SEQUENCE</scope>
</reference>
<dbReference type="GO" id="GO:0000166">
    <property type="term" value="F:nucleotide binding"/>
    <property type="evidence" value="ECO:0007669"/>
    <property type="project" value="UniProtKB-KW"/>
</dbReference>
<feature type="binding site" evidence="9">
    <location>
        <position position="460"/>
    </location>
    <ligand>
        <name>Mg(2+)</name>
        <dbReference type="ChEBI" id="CHEBI:18420"/>
        <label>2</label>
    </ligand>
</feature>
<evidence type="ECO:0000256" key="2">
    <source>
        <dbReference type="ARBA" id="ARBA00022484"/>
    </source>
</evidence>
<dbReference type="RefSeq" id="YP_010771133.1">
    <property type="nucleotide sequence ID" value="NC_074496.1"/>
</dbReference>
<comment type="cofactor">
    <cofactor evidence="9">
        <name>Mg(2+)</name>
        <dbReference type="ChEBI" id="CHEBI:18420"/>
    </cofactor>
    <text evidence="9">Binds 2 Mg(2+) per subunit.</text>
</comment>
<keyword evidence="5" id="KW-0547">Nucleotide-binding</keyword>
<comment type="catalytic activity">
    <reaction evidence="8">
        <text>RNA(n) + a ribonucleoside 5'-triphosphate = RNA(n+1) + diphosphate</text>
        <dbReference type="Rhea" id="RHEA:21248"/>
        <dbReference type="Rhea" id="RHEA-COMP:14527"/>
        <dbReference type="Rhea" id="RHEA-COMP:17342"/>
        <dbReference type="ChEBI" id="CHEBI:33019"/>
        <dbReference type="ChEBI" id="CHEBI:61557"/>
        <dbReference type="ChEBI" id="CHEBI:140395"/>
        <dbReference type="EC" id="2.7.7.48"/>
    </reaction>
</comment>
<evidence type="ECO:0000256" key="6">
    <source>
        <dbReference type="ARBA" id="ARBA00022953"/>
    </source>
</evidence>
<keyword evidence="3" id="KW-0808">Transferase</keyword>
<dbReference type="GO" id="GO:0039694">
    <property type="term" value="P:viral RNA genome replication"/>
    <property type="evidence" value="ECO:0007669"/>
    <property type="project" value="InterPro"/>
</dbReference>
<evidence type="ECO:0000256" key="9">
    <source>
        <dbReference type="PIRSR" id="PIRSR605093-1"/>
    </source>
</evidence>
<feature type="binding site" evidence="9">
    <location>
        <position position="459"/>
    </location>
    <ligand>
        <name>Mg(2+)</name>
        <dbReference type="ChEBI" id="CHEBI:18420"/>
        <label>2</label>
    </ligand>
</feature>
<dbReference type="KEGG" id="vg:80400776"/>
<evidence type="ECO:0000256" key="7">
    <source>
        <dbReference type="ARBA" id="ARBA00030248"/>
    </source>
</evidence>
<evidence type="ECO:0000313" key="11">
    <source>
        <dbReference type="EMBL" id="DAD51193.1"/>
    </source>
</evidence>
<dbReference type="InterPro" id="IPR005093">
    <property type="entry name" value="RNArep_beta"/>
</dbReference>
<feature type="domain" description="RdRp catalytic" evidence="10">
    <location>
        <begin position="339"/>
        <end position="491"/>
    </location>
</feature>
<proteinExistence type="predicted"/>
<accession>A0A8S5L0M8</accession>
<evidence type="ECO:0000256" key="1">
    <source>
        <dbReference type="ARBA" id="ARBA00012494"/>
    </source>
</evidence>
<evidence type="ECO:0000313" key="12">
    <source>
        <dbReference type="Proteomes" id="UP000676224"/>
    </source>
</evidence>
<keyword evidence="9" id="KW-0479">Metal-binding</keyword>
<evidence type="ECO:0000256" key="8">
    <source>
        <dbReference type="ARBA" id="ARBA00048744"/>
    </source>
</evidence>
<keyword evidence="12" id="KW-1185">Reference proteome</keyword>
<feature type="binding site" evidence="9">
    <location>
        <position position="354"/>
    </location>
    <ligand>
        <name>Mg(2+)</name>
        <dbReference type="ChEBI" id="CHEBI:18420"/>
        <label>2</label>
    </ligand>
</feature>
<keyword evidence="2 11" id="KW-0696">RNA-directed RNA polymerase</keyword>
<evidence type="ECO:0000256" key="4">
    <source>
        <dbReference type="ARBA" id="ARBA00022695"/>
    </source>
</evidence>
<evidence type="ECO:0000256" key="5">
    <source>
        <dbReference type="ARBA" id="ARBA00022741"/>
    </source>
</evidence>
<dbReference type="EC" id="2.7.7.48" evidence="1"/>
<keyword evidence="6" id="KW-0693">Viral RNA replication</keyword>
<sequence length="656" mass="73833">MNKSEVRMLEGVLEAIIHDYLQVYPSDAVECERDLGRVSLASQTRGLGFFLLDLPAMGKHFDKCLATGLLTLSGVAHSGPRWPKSPVPRLFSGLVSRVFEINSGRLRSDADVNVILFLRQMYYFAKGYKHDCSFERTAQAVIDFYETDRALRSPSLNWQDDRLDLDRLCHLHFDDSISLQDLPVSHSIECRWRAGWDYEGVRSLQKGFDIVASSLGDFDPLEFRPKHGPGAVADLRSDESKYTFPNWTDKLDSVFPFADLAFANYADWADVGISYSFDSEAPSELISVPKSAKGPRLIAKEPTSHQWCQQILLKYFIRGIERSHLGNSIDLRDQTPSRELALQASQSGILSTIDLSAASDRISTWLVERAFRRNPTLIRALHASRTRKIINKIGIHHPEIPNGPFELSKFSTMGSACTFPVQSIVFATIATVTILIFEGRPVTPSTMRWASKSVRVFGDDIIIPTKYDEAVRGMLTILGLKVNHDKSFSQGLFRESCGMDAYAGYEVTPARINCIPNNAKPQTVMSTLDASNNFFMKGFWHTAHFIESLLPRWVRRNSPIVDCSLGEVGLTSFCGSDISHLDGGWDPYLQQEVVKALKLKSSVGHYAQDGRLDLFQYFTEQPDPEVIWSPGRVKPSKQNICLGKVPSRYYIRLVRK</sequence>
<dbReference type="Pfam" id="PF03431">
    <property type="entry name" value="RNA_replicase_B"/>
    <property type="match status" value="1"/>
</dbReference>
<organism evidence="11 12">
    <name type="scientific">ssRNA phage SRR7976325_25</name>
    <dbReference type="NCBI Taxonomy" id="2786713"/>
    <lineage>
        <taxon>Viruses</taxon>
        <taxon>Riboviria</taxon>
        <taxon>Orthornavirae</taxon>
        <taxon>Lenarviricota</taxon>
        <taxon>Leviviricetes</taxon>
        <taxon>Timlovirales</taxon>
        <taxon>Steitzviridae</taxon>
        <taxon>Suhnsivirus</taxon>
        <taxon>Suhnsivirus lutivivens</taxon>
    </lineage>
</organism>
<evidence type="ECO:0000256" key="3">
    <source>
        <dbReference type="ARBA" id="ARBA00022679"/>
    </source>
</evidence>
<dbReference type="Proteomes" id="UP000676224">
    <property type="component" value="Segment"/>
</dbReference>
<protein>
    <recommendedName>
        <fullName evidence="1">RNA-directed RNA polymerase</fullName>
        <ecNumber evidence="1">2.7.7.48</ecNumber>
    </recommendedName>
    <alternativeName>
        <fullName evidence="7">RNA replicase beta chain</fullName>
    </alternativeName>
</protein>
<keyword evidence="9" id="KW-0460">Magnesium</keyword>
<dbReference type="GO" id="GO:0046872">
    <property type="term" value="F:metal ion binding"/>
    <property type="evidence" value="ECO:0007669"/>
    <property type="project" value="UniProtKB-KW"/>
</dbReference>
<dbReference type="GO" id="GO:0003968">
    <property type="term" value="F:RNA-directed RNA polymerase activity"/>
    <property type="evidence" value="ECO:0007669"/>
    <property type="project" value="UniProtKB-KW"/>
</dbReference>
<gene>
    <name evidence="11" type="primary">SRR7976325_25_3</name>
</gene>
<dbReference type="EMBL" id="BK013748">
    <property type="protein sequence ID" value="DAD51193.1"/>
    <property type="molecule type" value="Genomic_RNA"/>
</dbReference>